<dbReference type="InterPro" id="IPR051360">
    <property type="entry name" value="Neuronal_Pentraxin_Related"/>
</dbReference>
<feature type="chain" id="PRO_5046358680" evidence="6">
    <location>
        <begin position="24"/>
        <end position="2120"/>
    </location>
</feature>
<feature type="domain" description="Laminin G" evidence="7">
    <location>
        <begin position="564"/>
        <end position="742"/>
    </location>
</feature>
<dbReference type="SUPFAM" id="SSF49899">
    <property type="entry name" value="Concanavalin A-like lectins/glucanases"/>
    <property type="match status" value="2"/>
</dbReference>
<dbReference type="Proteomes" id="UP001589828">
    <property type="component" value="Unassembled WGS sequence"/>
</dbReference>
<dbReference type="SMART" id="SM00560">
    <property type="entry name" value="LamGL"/>
    <property type="match status" value="2"/>
</dbReference>
<dbReference type="InterPro" id="IPR013320">
    <property type="entry name" value="ConA-like_dom_sf"/>
</dbReference>
<reference evidence="9 10" key="1">
    <citation type="submission" date="2024-09" db="EMBL/GenBank/DDBJ databases">
        <authorList>
            <person name="Sun Q."/>
            <person name="Mori K."/>
        </authorList>
    </citation>
    <scope>NUCLEOTIDE SEQUENCE [LARGE SCALE GENOMIC DNA]</scope>
    <source>
        <strain evidence="9 10">NCAIM B.02415</strain>
    </source>
</reference>
<dbReference type="Pfam" id="PF13385">
    <property type="entry name" value="Laminin_G_3"/>
    <property type="match status" value="2"/>
</dbReference>
<dbReference type="NCBIfam" id="TIGR04183">
    <property type="entry name" value="Por_Secre_tail"/>
    <property type="match status" value="1"/>
</dbReference>
<comment type="cofactor">
    <cofactor evidence="1">
        <name>Ca(2+)</name>
        <dbReference type="ChEBI" id="CHEBI:29108"/>
    </cofactor>
</comment>
<dbReference type="PROSITE" id="PS50093">
    <property type="entry name" value="PKD"/>
    <property type="match status" value="1"/>
</dbReference>
<evidence type="ECO:0000256" key="1">
    <source>
        <dbReference type="ARBA" id="ARBA00001913"/>
    </source>
</evidence>
<accession>A0ABV6LAS6</accession>
<feature type="signal peptide" evidence="6">
    <location>
        <begin position="1"/>
        <end position="23"/>
    </location>
</feature>
<dbReference type="PROSITE" id="PS50025">
    <property type="entry name" value="LAM_G_DOMAIN"/>
    <property type="match status" value="2"/>
</dbReference>
<dbReference type="PANTHER" id="PTHR19277:SF125">
    <property type="entry name" value="B6"/>
    <property type="match status" value="1"/>
</dbReference>
<dbReference type="InterPro" id="IPR026444">
    <property type="entry name" value="Secre_tail"/>
</dbReference>
<evidence type="ECO:0000259" key="7">
    <source>
        <dbReference type="PROSITE" id="PS50025"/>
    </source>
</evidence>
<dbReference type="InterPro" id="IPR035986">
    <property type="entry name" value="PKD_dom_sf"/>
</dbReference>
<protein>
    <submittedName>
        <fullName evidence="9">LamG-like jellyroll fold domain-containing protein</fullName>
    </submittedName>
</protein>
<dbReference type="EMBL" id="JBHLTS010000063">
    <property type="protein sequence ID" value="MFC0516576.1"/>
    <property type="molecule type" value="Genomic_DNA"/>
</dbReference>
<keyword evidence="5" id="KW-1015">Disulfide bond</keyword>
<feature type="domain" description="PKD" evidence="8">
    <location>
        <begin position="809"/>
        <end position="888"/>
    </location>
</feature>
<evidence type="ECO:0000256" key="4">
    <source>
        <dbReference type="ARBA" id="ARBA00022837"/>
    </source>
</evidence>
<keyword evidence="10" id="KW-1185">Reference proteome</keyword>
<dbReference type="InterPro" id="IPR001791">
    <property type="entry name" value="Laminin_G"/>
</dbReference>
<dbReference type="Gene3D" id="2.60.40.10">
    <property type="entry name" value="Immunoglobulins"/>
    <property type="match status" value="1"/>
</dbReference>
<dbReference type="SUPFAM" id="SSF49299">
    <property type="entry name" value="PKD domain"/>
    <property type="match status" value="1"/>
</dbReference>
<evidence type="ECO:0000313" key="10">
    <source>
        <dbReference type="Proteomes" id="UP001589828"/>
    </source>
</evidence>
<evidence type="ECO:0000259" key="8">
    <source>
        <dbReference type="PROSITE" id="PS50093"/>
    </source>
</evidence>
<gene>
    <name evidence="9" type="ORF">ACFFGT_20385</name>
</gene>
<comment type="caution">
    <text evidence="9">The sequence shown here is derived from an EMBL/GenBank/DDBJ whole genome shotgun (WGS) entry which is preliminary data.</text>
</comment>
<keyword evidence="4" id="KW-0106">Calcium</keyword>
<dbReference type="InterPro" id="IPR000601">
    <property type="entry name" value="PKD_dom"/>
</dbReference>
<evidence type="ECO:0000313" key="9">
    <source>
        <dbReference type="EMBL" id="MFC0516576.1"/>
    </source>
</evidence>
<dbReference type="RefSeq" id="WP_377024353.1">
    <property type="nucleotide sequence ID" value="NZ_JBHLTS010000063.1"/>
</dbReference>
<name>A0ABV6LAS6_9SPHI</name>
<dbReference type="Pfam" id="PF19081">
    <property type="entry name" value="Ig_7"/>
    <property type="match status" value="2"/>
</dbReference>
<sequence>MKTQLLCVLFAGYLLCLVNRVTAQEVQFTAANQFYYNPYDDGNIGSVGYIQGTANKTIQLTSTTSTTFNNTIALTSINGVNSKNNIYGSIIAPTLDRNLNDYDYEWTFLYKNNSSTSPVEPYDNGQSAGPTAGNGAWQYWLSASTFDQTSQTIQGFYMTQVGSNMILRYRNTQWDIQSLITFPITNNVVWTIKVQRLNTGKWSVWANPVSGSNTEATTYINTSTQSNLNTYAYSIVATTDLRSNGNNFYWDNLKLYTRRMSVTSVSSTTNGITQPSFYAGQTNVVTSGIQINTRGTYSFADINFGITPSSGTNINAFFTNGRLYKSIDDTYTTTGDNSLLTTVNINSPTMQSGSINSGAGDPNYNSGNADGSLTRVADYFLVVDVLSSLNYGNPPPYNTYTQSGAVQIRTTDYTNPTYNGYTNNSTTGNNVVSFTNVAPPTASAVARCGAGQVTLTATGGSPSGGTYNWYTTATGGTSVATGATYSPTIVTTTTFYVTYTSGGTESSRVAVTATINPIVTSPLTNAMLSYSFSGNAKDVSGNQNDGNLQNSPTPTTDRYGFANSAYSFNGTNQWVTTTNSFVNPQTFTLSLWFNTTTTTGGKLIGFGSAQNGGGQFDRHIYMTNTGQLVFGVYSSGTHTIISPLTYNDGNWHHVVVTFGTTSGMIMYVDNTSVATSTYFSAEPYTGYWKIGNDNVSGWPNAPTSTYFSGKIDDVAVYSTELSASAVTALNDVNQIGAYTSVCAGSPITIYAPTITGATFTWTSPSGATYTGNPGVFSSAAIGNYSLTVTGGPGSCSSTATYAAPVNALPGSAFTATSPVAVITGASTVTLTSTYDASATYTWSFDSGIATGSTQTSYSVTWLTSGTKTISLTVTKGSCSSTTTQTVVVGITGPTVNGTTLCGAGSTTLTVSNPGFAYTYNWYIDNTTSTPLQSSTSTSYSPFVGGSTTFYVSYTFGFITSLRTPVTVTVNPKASSSINSPMLSYPFESGSLSDWSGLSNNGTLQGTTLPVTVADRNGLANGAYSFSGTNASPQYISTTTQYDPLIFSYSIWFKTTVAGGKLLGIGGNQTGSNATQDRNLYMTDAGLLYYGVYNGGTVTINTTTAYNDGLWHHIIVTDGPTNGMRIYVDGTLKASTTTYTVPQQIAEYWRIGGDNLAGWPSRPSNDYFNGVLDDVAIYNHELSATEAASNDMNLYSFSAGYCANNPLTITAQTMTGATYSWVDNANTSLTGSGNPVTFSKATTTNYTLTTTVNGCTQNTAIVTPTLQTYTWTGLAGTTAVGTDNNWTNTSTGIAGQAPKLDGTEAIIIGTATTGFYPVLTANKSAYTLTVNSGTKLDLGGFTLNVGCNIFNSAGGTLTMGNSTNFNASGITWSGASPNTNQSFTGSGTASSSQLGNMTVSNTATGGNVTITTGKLDIYNVLTMTGGNLIVSSPATFTLKSLATQSATVAAIPSGLSITGNVSVERYIAGGASKRGYRLMTSPVTTGSGIYSINYFKNSAYITGTTTTAGGFDLSPNANNPTIYFFRENLASSSTSFTSGNYRGLNNLNSSPNYTFDGESGTFTLPVGNGFLFFFRGDRSVANIATETVASYVPTGTTFTTTGTLNAGNITVKHWYNQSSNLMYSTTTGSKVSGYNLVGNPYASTINIEKFNRQPVLAKSSIYGGGFPDESSATLSSPLKIWVYNPTTKQYSTYEQKKTAITSADTISNINPGISSDGFASNMIATGQGFYVKATATGQSLTFRESAKTNTQPNTATLNAILSAPDRPVLASTSKFASFAAMPAQSVADDGVEPLLRFRLIKDTVNTDAIVIVLDKDISPLYQKEKDAEDFGGSGALVSLSAFSADSIKTTIHRRPFPHKQQEVIPLFADATASGPYQLKLSDLTDLPDIYEVWLRDSFTKDSLDLKNNRVYSFTIDKGNAASFGKDRFAVILRQNPELALQLLDFKAIKAIAGAQTTWTVKNEANYTTFVVQKSTDNGVTWQNIDVIQSNSLGSYGYTDVNPAKGLNKYRLQMTDLNNDISFSKDASLMYANTNNTIANNWLTVYPNPTAESINVKISQPNASSDYNIQITNSSGILLRTVNITQLYWKNNVSSFVPGTYIIKVVDNKTKQLVGVSKFVKL</sequence>
<dbReference type="CDD" id="cd00146">
    <property type="entry name" value="PKD"/>
    <property type="match status" value="1"/>
</dbReference>
<evidence type="ECO:0000256" key="3">
    <source>
        <dbReference type="ARBA" id="ARBA00022729"/>
    </source>
</evidence>
<dbReference type="Pfam" id="PF18962">
    <property type="entry name" value="Por_Secre_tail"/>
    <property type="match status" value="1"/>
</dbReference>
<dbReference type="InterPro" id="IPR013783">
    <property type="entry name" value="Ig-like_fold"/>
</dbReference>
<evidence type="ECO:0000256" key="5">
    <source>
        <dbReference type="ARBA" id="ARBA00023157"/>
    </source>
</evidence>
<evidence type="ECO:0000256" key="2">
    <source>
        <dbReference type="ARBA" id="ARBA00022723"/>
    </source>
</evidence>
<dbReference type="InterPro" id="IPR006558">
    <property type="entry name" value="LamG-like"/>
</dbReference>
<proteinExistence type="predicted"/>
<dbReference type="InterPro" id="IPR044023">
    <property type="entry name" value="Ig_7"/>
</dbReference>
<organism evidence="9 10">
    <name type="scientific">Mucilaginibacter angelicae</name>
    <dbReference type="NCBI Taxonomy" id="869718"/>
    <lineage>
        <taxon>Bacteria</taxon>
        <taxon>Pseudomonadati</taxon>
        <taxon>Bacteroidota</taxon>
        <taxon>Sphingobacteriia</taxon>
        <taxon>Sphingobacteriales</taxon>
        <taxon>Sphingobacteriaceae</taxon>
        <taxon>Mucilaginibacter</taxon>
    </lineage>
</organism>
<dbReference type="PANTHER" id="PTHR19277">
    <property type="entry name" value="PENTRAXIN"/>
    <property type="match status" value="1"/>
</dbReference>
<keyword evidence="2" id="KW-0479">Metal-binding</keyword>
<dbReference type="CDD" id="cd00110">
    <property type="entry name" value="LamG"/>
    <property type="match status" value="2"/>
</dbReference>
<keyword evidence="3 6" id="KW-0732">Signal</keyword>
<evidence type="ECO:0000256" key="6">
    <source>
        <dbReference type="SAM" id="SignalP"/>
    </source>
</evidence>
<dbReference type="Gene3D" id="2.60.120.200">
    <property type="match status" value="2"/>
</dbReference>
<feature type="domain" description="Laminin G" evidence="7">
    <location>
        <begin position="1022"/>
        <end position="1201"/>
    </location>
</feature>
<dbReference type="SMART" id="SM00282">
    <property type="entry name" value="LamG"/>
    <property type="match status" value="2"/>
</dbReference>